<name>A0A4S8JTS0_MUSBA</name>
<dbReference type="AlphaFoldDB" id="A0A4S8JTS0"/>
<gene>
    <name evidence="1" type="ORF">C4D60_Mb05t04790</name>
</gene>
<dbReference type="EMBL" id="PYDT01000003">
    <property type="protein sequence ID" value="THU65546.1"/>
    <property type="molecule type" value="Genomic_DNA"/>
</dbReference>
<comment type="caution">
    <text evidence="1">The sequence shown here is derived from an EMBL/GenBank/DDBJ whole genome shotgun (WGS) entry which is preliminary data.</text>
</comment>
<reference evidence="1 2" key="1">
    <citation type="journal article" date="2019" name="Nat. Plants">
        <title>Genome sequencing of Musa balbisiana reveals subgenome evolution and function divergence in polyploid bananas.</title>
        <authorList>
            <person name="Yao X."/>
        </authorList>
    </citation>
    <scope>NUCLEOTIDE SEQUENCE [LARGE SCALE GENOMIC DNA]</scope>
    <source>
        <strain evidence="2">cv. DH-PKW</strain>
        <tissue evidence="1">Leaves</tissue>
    </source>
</reference>
<dbReference type="Proteomes" id="UP000317650">
    <property type="component" value="Chromosome 5"/>
</dbReference>
<evidence type="ECO:0000313" key="1">
    <source>
        <dbReference type="EMBL" id="THU65546.1"/>
    </source>
</evidence>
<sequence>MPNRSRRGRTGMNTILAIIGEIVEGLELFLTPQEHFCIHLNPHIPIKFHWYPIVKLLSLQVPFTVLTP</sequence>
<evidence type="ECO:0000313" key="2">
    <source>
        <dbReference type="Proteomes" id="UP000317650"/>
    </source>
</evidence>
<accession>A0A4S8JTS0</accession>
<proteinExistence type="predicted"/>
<organism evidence="1 2">
    <name type="scientific">Musa balbisiana</name>
    <name type="common">Banana</name>
    <dbReference type="NCBI Taxonomy" id="52838"/>
    <lineage>
        <taxon>Eukaryota</taxon>
        <taxon>Viridiplantae</taxon>
        <taxon>Streptophyta</taxon>
        <taxon>Embryophyta</taxon>
        <taxon>Tracheophyta</taxon>
        <taxon>Spermatophyta</taxon>
        <taxon>Magnoliopsida</taxon>
        <taxon>Liliopsida</taxon>
        <taxon>Zingiberales</taxon>
        <taxon>Musaceae</taxon>
        <taxon>Musa</taxon>
    </lineage>
</organism>
<protein>
    <submittedName>
        <fullName evidence="1">Uncharacterized protein</fullName>
    </submittedName>
</protein>
<keyword evidence="2" id="KW-1185">Reference proteome</keyword>